<dbReference type="PANTHER" id="PTHR30562">
    <property type="entry name" value="UVRC/OXIDOREDUCTASE"/>
    <property type="match status" value="1"/>
</dbReference>
<dbReference type="GO" id="GO:0003677">
    <property type="term" value="F:DNA binding"/>
    <property type="evidence" value="ECO:0007669"/>
    <property type="project" value="UniProtKB-UniRule"/>
</dbReference>
<feature type="domain" description="UvrC family homology region profile" evidence="11">
    <location>
        <begin position="458"/>
        <end position="587"/>
    </location>
</feature>
<evidence type="ECO:0000256" key="1">
    <source>
        <dbReference type="ARBA" id="ARBA00022490"/>
    </source>
</evidence>
<dbReference type="InterPro" id="IPR036876">
    <property type="entry name" value="UVR_dom_sf"/>
</dbReference>
<dbReference type="Pfam" id="PF14520">
    <property type="entry name" value="HHH_5"/>
    <property type="match status" value="1"/>
</dbReference>
<evidence type="ECO:0000313" key="12">
    <source>
        <dbReference type="EMBL" id="EPF28664.1"/>
    </source>
</evidence>
<comment type="caution">
    <text evidence="12">The sequence shown here is derived from an EMBL/GenBank/DDBJ whole genome shotgun (WGS) entry which is preliminary data.</text>
</comment>
<dbReference type="InterPro" id="IPR038476">
    <property type="entry name" value="UvrC_RNase_H_dom_sf"/>
</dbReference>
<evidence type="ECO:0000259" key="11">
    <source>
        <dbReference type="PROSITE" id="PS50165"/>
    </source>
</evidence>
<evidence type="ECO:0000256" key="3">
    <source>
        <dbReference type="ARBA" id="ARBA00022769"/>
    </source>
</evidence>
<evidence type="ECO:0000259" key="10">
    <source>
        <dbReference type="PROSITE" id="PS50164"/>
    </source>
</evidence>
<dbReference type="GO" id="GO:0005737">
    <property type="term" value="C:cytoplasm"/>
    <property type="evidence" value="ECO:0007669"/>
    <property type="project" value="UniProtKB-SubCell"/>
</dbReference>
<accession>A0AA87NLY0</accession>
<dbReference type="InterPro" id="IPR004791">
    <property type="entry name" value="UvrC"/>
</dbReference>
<dbReference type="InterPro" id="IPR001943">
    <property type="entry name" value="UVR_dom"/>
</dbReference>
<reference evidence="12 13" key="1">
    <citation type="submission" date="2013-04" db="EMBL/GenBank/DDBJ databases">
        <title>The Genome Sequence of Treponema medium ATCC 700293.</title>
        <authorList>
            <consortium name="The Broad Institute Genomics Platform"/>
            <person name="Earl A."/>
            <person name="Ward D."/>
            <person name="Feldgarden M."/>
            <person name="Gevers D."/>
            <person name="Leonetti C."/>
            <person name="Blanton J.M."/>
            <person name="Dewhirst F.E."/>
            <person name="Izard J."/>
            <person name="Walker B."/>
            <person name="Young S."/>
            <person name="Zeng Q."/>
            <person name="Gargeya S."/>
            <person name="Fitzgerald M."/>
            <person name="Haas B."/>
            <person name="Abouelleil A."/>
            <person name="Allen A.W."/>
            <person name="Alvarado L."/>
            <person name="Arachchi H.M."/>
            <person name="Berlin A.M."/>
            <person name="Chapman S.B."/>
            <person name="Gainer-Dewar J."/>
            <person name="Goldberg J."/>
            <person name="Griggs A."/>
            <person name="Gujja S."/>
            <person name="Hansen M."/>
            <person name="Howarth C."/>
            <person name="Imamovic A."/>
            <person name="Ireland A."/>
            <person name="Larimer J."/>
            <person name="McCowan C."/>
            <person name="Murphy C."/>
            <person name="Pearson M."/>
            <person name="Poon T.W."/>
            <person name="Priest M."/>
            <person name="Roberts A."/>
            <person name="Saif S."/>
            <person name="Shea T."/>
            <person name="Sisk P."/>
            <person name="Sykes S."/>
            <person name="Wortman J."/>
            <person name="Nusbaum C."/>
            <person name="Birren B."/>
        </authorList>
    </citation>
    <scope>NUCLEOTIDE SEQUENCE [LARGE SCALE GENOMIC DNA]</scope>
    <source>
        <strain evidence="12 13">ATCC 700293</strain>
    </source>
</reference>
<keyword evidence="6 7" id="KW-0742">SOS response</keyword>
<comment type="similarity">
    <text evidence="7">Belongs to the UvrC family.</text>
</comment>
<dbReference type="FunFam" id="3.40.1440.10:FF:000001">
    <property type="entry name" value="UvrABC system protein C"/>
    <property type="match status" value="1"/>
</dbReference>
<keyword evidence="3 7" id="KW-0228">DNA excision</keyword>
<feature type="compositionally biased region" description="Polar residues" evidence="8">
    <location>
        <begin position="390"/>
        <end position="431"/>
    </location>
</feature>
<dbReference type="PROSITE" id="PS50151">
    <property type="entry name" value="UVR"/>
    <property type="match status" value="1"/>
</dbReference>
<dbReference type="PROSITE" id="PS50165">
    <property type="entry name" value="UVRC"/>
    <property type="match status" value="1"/>
</dbReference>
<comment type="subunit">
    <text evidence="7">Interacts with UvrB in an incision complex.</text>
</comment>
<evidence type="ECO:0000256" key="7">
    <source>
        <dbReference type="HAMAP-Rule" id="MF_00203"/>
    </source>
</evidence>
<dbReference type="SUPFAM" id="SSF46600">
    <property type="entry name" value="C-terminal UvrC-binding domain of UvrB"/>
    <property type="match status" value="1"/>
</dbReference>
<dbReference type="Gene3D" id="1.10.150.20">
    <property type="entry name" value="5' to 3' exonuclease, C-terminal subdomain"/>
    <property type="match status" value="1"/>
</dbReference>
<comment type="function">
    <text evidence="7">The UvrABC repair system catalyzes the recognition and processing of DNA lesions. UvrC both incises the 5' and 3' sides of the lesion. The N-terminal half is responsible for the 3' incision and the C-terminal half is responsible for the 5' incision.</text>
</comment>
<comment type="subcellular location">
    <subcellularLocation>
        <location evidence="7">Cytoplasm</location>
    </subcellularLocation>
</comment>
<dbReference type="PANTHER" id="PTHR30562:SF1">
    <property type="entry name" value="UVRABC SYSTEM PROTEIN C"/>
    <property type="match status" value="1"/>
</dbReference>
<dbReference type="Pfam" id="PF01541">
    <property type="entry name" value="GIY-YIG"/>
    <property type="match status" value="1"/>
</dbReference>
<dbReference type="EMBL" id="ATFE01000009">
    <property type="protein sequence ID" value="EPF28664.1"/>
    <property type="molecule type" value="Genomic_DNA"/>
</dbReference>
<dbReference type="PROSITE" id="PS50164">
    <property type="entry name" value="GIY_YIG"/>
    <property type="match status" value="1"/>
</dbReference>
<organism evidence="12 13">
    <name type="scientific">Treponema medium ATCC 700293</name>
    <dbReference type="NCBI Taxonomy" id="1125700"/>
    <lineage>
        <taxon>Bacteria</taxon>
        <taxon>Pseudomonadati</taxon>
        <taxon>Spirochaetota</taxon>
        <taxon>Spirochaetia</taxon>
        <taxon>Spirochaetales</taxon>
        <taxon>Treponemataceae</taxon>
        <taxon>Treponema</taxon>
    </lineage>
</organism>
<dbReference type="SMART" id="SM00465">
    <property type="entry name" value="GIYc"/>
    <property type="match status" value="1"/>
</dbReference>
<dbReference type="GO" id="GO:0009380">
    <property type="term" value="C:excinuclease repair complex"/>
    <property type="evidence" value="ECO:0007669"/>
    <property type="project" value="InterPro"/>
</dbReference>
<dbReference type="CDD" id="cd10434">
    <property type="entry name" value="GIY-YIG_UvrC_Cho"/>
    <property type="match status" value="1"/>
</dbReference>
<dbReference type="GO" id="GO:0006289">
    <property type="term" value="P:nucleotide-excision repair"/>
    <property type="evidence" value="ECO:0007669"/>
    <property type="project" value="UniProtKB-UniRule"/>
</dbReference>
<feature type="domain" description="GIY-YIG" evidence="10">
    <location>
        <begin position="20"/>
        <end position="97"/>
    </location>
</feature>
<feature type="domain" description="UVR" evidence="9">
    <location>
        <begin position="203"/>
        <end position="238"/>
    </location>
</feature>
<evidence type="ECO:0000313" key="13">
    <source>
        <dbReference type="Proteomes" id="UP000014634"/>
    </source>
</evidence>
<dbReference type="InterPro" id="IPR047296">
    <property type="entry name" value="GIY-YIG_UvrC_Cho"/>
</dbReference>
<evidence type="ECO:0000256" key="4">
    <source>
        <dbReference type="ARBA" id="ARBA00022881"/>
    </source>
</evidence>
<dbReference type="RefSeq" id="WP_016523306.1">
    <property type="nucleotide sequence ID" value="NZ_KE332517.1"/>
</dbReference>
<keyword evidence="5 7" id="KW-0234">DNA repair</keyword>
<dbReference type="SUPFAM" id="SSF82771">
    <property type="entry name" value="GIY-YIG endonuclease"/>
    <property type="match status" value="1"/>
</dbReference>
<dbReference type="Gene3D" id="3.30.420.340">
    <property type="entry name" value="UvrC, RNAse H endonuclease domain"/>
    <property type="match status" value="1"/>
</dbReference>
<name>A0AA87NLY0_TREMD</name>
<dbReference type="HAMAP" id="MF_00203">
    <property type="entry name" value="UvrC"/>
    <property type="match status" value="1"/>
</dbReference>
<dbReference type="Gene3D" id="3.40.1440.10">
    <property type="entry name" value="GIY-YIG endonuclease"/>
    <property type="match status" value="1"/>
</dbReference>
<evidence type="ECO:0000259" key="9">
    <source>
        <dbReference type="PROSITE" id="PS50151"/>
    </source>
</evidence>
<dbReference type="GO" id="GO:0009432">
    <property type="term" value="P:SOS response"/>
    <property type="evidence" value="ECO:0007669"/>
    <property type="project" value="UniProtKB-UniRule"/>
</dbReference>
<dbReference type="InterPro" id="IPR035901">
    <property type="entry name" value="GIY-YIG_endonuc_sf"/>
</dbReference>
<keyword evidence="1 7" id="KW-0963">Cytoplasm</keyword>
<keyword evidence="4 7" id="KW-0267">Excision nuclease</keyword>
<dbReference type="NCBIfam" id="TIGR00194">
    <property type="entry name" value="uvrC"/>
    <property type="match status" value="1"/>
</dbReference>
<dbReference type="InterPro" id="IPR001162">
    <property type="entry name" value="UvrC_RNase_H_dom"/>
</dbReference>
<dbReference type="Gene3D" id="4.10.860.10">
    <property type="entry name" value="UVR domain"/>
    <property type="match status" value="1"/>
</dbReference>
<gene>
    <name evidence="7" type="primary">uvrC</name>
    <name evidence="12" type="ORF">HMPREF9195_01362</name>
</gene>
<dbReference type="Pfam" id="PF02151">
    <property type="entry name" value="UVR"/>
    <property type="match status" value="1"/>
</dbReference>
<evidence type="ECO:0000256" key="2">
    <source>
        <dbReference type="ARBA" id="ARBA00022763"/>
    </source>
</evidence>
<evidence type="ECO:0000256" key="5">
    <source>
        <dbReference type="ARBA" id="ARBA00023204"/>
    </source>
</evidence>
<dbReference type="Pfam" id="PF22920">
    <property type="entry name" value="UvrC_RNaseH"/>
    <property type="match status" value="1"/>
</dbReference>
<dbReference type="AlphaFoldDB" id="A0AA87NLY0"/>
<sequence>MSEQADVREALHQYALSAPKTSGVYLWRDEKDIVIYVGKAKSLKNRLSSYFASKRDIKTRILVSRARRIEYIQTDNEYEALLLENNLIKKYKPRYNINLKDGKTYPVLKITNERYPRLYRTRRIQNDGARYFGPFPNVPAVDDFLSLIKRTYTLRQCKRLKKREPCLYFHIGRCSAPCADKISETDYRKDIDEIALLLEGDLKKPLAELTEKMKAAAAAREFEKAARIRDGMQAVRALRGQNSVEDMDPEARDYIGWAAEGALITFTVFKMRGGKVVGRDLYRTESLKDETEVLPEFLIAYYTDPKQIPPHIFVCAGQEYELAEQWFADRLGVKVTITAIPLEDRKQASATDTESLTAVNEHSYHIDNTEAAAAEKTPVYGAVTPDISDAESSTANSFKTTGTLGVSSTAETAPVSDSASEPNVSKQTTAASDGVDHRNVPERFAVDRLPPSVLRRHKAALAMAQFNAKEDAARRIKELGDFPALEELQKILSLDRPPHRIEGFDIAHLHGKYTVASLISFKDGNPDKKNYRIFRLRTTDGIIDDYASMREAVARRYTRLLNEAAELPDLIMIDGGIGQVNAAKAVLDALELDIPLVGLAEKNEELYRPHINKPIVLPRRSAALRVLQRVRDETHRFANTRNNRLRSKEELHLQFEQLPHIGEKRAARLLRSFSSIEKLAAASVEAAAAAARITQAQAEEVIAAARKTAARSATL</sequence>
<evidence type="ECO:0000256" key="6">
    <source>
        <dbReference type="ARBA" id="ARBA00023236"/>
    </source>
</evidence>
<dbReference type="InterPro" id="IPR010994">
    <property type="entry name" value="RuvA_2-like"/>
</dbReference>
<dbReference type="GO" id="GO:0009381">
    <property type="term" value="F:excinuclease ABC activity"/>
    <property type="evidence" value="ECO:0007669"/>
    <property type="project" value="UniProtKB-UniRule"/>
</dbReference>
<feature type="region of interest" description="Disordered" evidence="8">
    <location>
        <begin position="388"/>
        <end position="439"/>
    </location>
</feature>
<protein>
    <recommendedName>
        <fullName evidence="7">UvrABC system protein C</fullName>
        <shortName evidence="7">Protein UvrC</shortName>
    </recommendedName>
    <alternativeName>
        <fullName evidence="7">Excinuclease ABC subunit C</fullName>
    </alternativeName>
</protein>
<evidence type="ECO:0000256" key="8">
    <source>
        <dbReference type="SAM" id="MobiDB-lite"/>
    </source>
</evidence>
<keyword evidence="2 7" id="KW-0227">DNA damage</keyword>
<dbReference type="Proteomes" id="UP000014634">
    <property type="component" value="Unassembled WGS sequence"/>
</dbReference>
<dbReference type="InterPro" id="IPR050066">
    <property type="entry name" value="UvrABC_protein_C"/>
</dbReference>
<proteinExistence type="inferred from homology"/>
<dbReference type="InterPro" id="IPR000305">
    <property type="entry name" value="GIY-YIG_endonuc"/>
</dbReference>
<dbReference type="Pfam" id="PF08459">
    <property type="entry name" value="UvrC_RNaseH_dom"/>
    <property type="match status" value="1"/>
</dbReference>
<dbReference type="SUPFAM" id="SSF47781">
    <property type="entry name" value="RuvA domain 2-like"/>
    <property type="match status" value="1"/>
</dbReference>